<name>A0A5C0XSU9_PYRFU</name>
<dbReference type="OrthoDB" id="86164at2157"/>
<proteinExistence type="predicted"/>
<evidence type="ECO:0008006" key="3">
    <source>
        <dbReference type="Google" id="ProtNLM"/>
    </source>
</evidence>
<dbReference type="Proteomes" id="UP000324354">
    <property type="component" value="Chromosome"/>
</dbReference>
<gene>
    <name evidence="1" type="ORF">PFDSM3638_00250</name>
</gene>
<dbReference type="GeneID" id="41711852"/>
<accession>A0A5C0XSU9</accession>
<dbReference type="GeneID" id="13301044"/>
<reference evidence="1 2" key="1">
    <citation type="submission" date="2017-08" db="EMBL/GenBank/DDBJ databases">
        <title>Resequencing and Reannotation of the genome of Pyrococcus furiosus type strain DSM3638.</title>
        <authorList>
            <person name="Reichelt R.M."/>
            <person name="Bunk B."/>
        </authorList>
    </citation>
    <scope>NUCLEOTIDE SEQUENCE [LARGE SCALE GENOMIC DNA]</scope>
    <source>
        <strain evidence="1 2">DSM 3638</strain>
    </source>
</reference>
<dbReference type="EMBL" id="CP023154">
    <property type="protein sequence ID" value="QEK77800.1"/>
    <property type="molecule type" value="Genomic_DNA"/>
</dbReference>
<dbReference type="RefSeq" id="WP_011011177.1">
    <property type="nucleotide sequence ID" value="NC_003413.1"/>
</dbReference>
<evidence type="ECO:0000313" key="2">
    <source>
        <dbReference type="Proteomes" id="UP000324354"/>
    </source>
</evidence>
<evidence type="ECO:0000313" key="1">
    <source>
        <dbReference type="EMBL" id="QEK77800.1"/>
    </source>
</evidence>
<sequence length="210" mass="24078">MFRKISAEKTLNVFGPLSTILGELREGDWAGVIATDQIAYSYVLYTSLSSSELSYYVDISSRFSPELINKEVFFAKAFSLSEILDATKEINDGSLLVIGSFQALKKEVEEILELKRITDEKGIHTLILVEEPLLNELNRLEESRRLLLIPEAFEQLFILRTSYYRGRYKFSLSVLRNYSDRLSTLGDHEVNVDEEIRRILSPGKGQEQEK</sequence>
<protein>
    <recommendedName>
        <fullName evidence="3">KaiC-like domain-containing protein</fullName>
    </recommendedName>
</protein>
<dbReference type="AlphaFoldDB" id="A0A5C0XSU9"/>
<organism evidence="1 2">
    <name type="scientific">Pyrococcus furiosus (strain ATCC 43587 / DSM 3638 / JCM 8422 / Vc1)</name>
    <dbReference type="NCBI Taxonomy" id="186497"/>
    <lineage>
        <taxon>Archaea</taxon>
        <taxon>Methanobacteriati</taxon>
        <taxon>Methanobacteriota</taxon>
        <taxon>Thermococci</taxon>
        <taxon>Thermococcales</taxon>
        <taxon>Thermococcaceae</taxon>
        <taxon>Pyrococcus</taxon>
    </lineage>
</organism>